<evidence type="ECO:0000313" key="1">
    <source>
        <dbReference type="EMBL" id="OAD69647.1"/>
    </source>
</evidence>
<evidence type="ECO:0000313" key="2">
    <source>
        <dbReference type="Proteomes" id="UP000077315"/>
    </source>
</evidence>
<keyword evidence="1" id="KW-0371">Homeobox</keyword>
<protein>
    <submittedName>
        <fullName evidence="1">Homeodomain-like DNA binding domain-containing transcription factor</fullName>
    </submittedName>
</protein>
<keyword evidence="2" id="KW-1185">Reference proteome</keyword>
<dbReference type="SUPFAM" id="SSF46689">
    <property type="entry name" value="Homeodomain-like"/>
    <property type="match status" value="1"/>
</dbReference>
<dbReference type="RefSeq" id="XP_018287687.1">
    <property type="nucleotide sequence ID" value="XM_018432275.1"/>
</dbReference>
<accession>A0A167L5L0</accession>
<dbReference type="InParanoid" id="A0A167L5L0"/>
<dbReference type="OrthoDB" id="2209168at2759"/>
<reference evidence="2" key="1">
    <citation type="submission" date="2015-06" db="EMBL/GenBank/DDBJ databases">
        <title>Expansion of signal transduction pathways in fungi by whole-genome duplication.</title>
        <authorList>
            <consortium name="DOE Joint Genome Institute"/>
            <person name="Corrochano L.M."/>
            <person name="Kuo A."/>
            <person name="Marcet-Houben M."/>
            <person name="Polaino S."/>
            <person name="Salamov A."/>
            <person name="Villalobos J.M."/>
            <person name="Alvarez M.I."/>
            <person name="Avalos J."/>
            <person name="Benito E.P."/>
            <person name="Benoit I."/>
            <person name="Burger G."/>
            <person name="Camino L.P."/>
            <person name="Canovas D."/>
            <person name="Cerda-Olmedo E."/>
            <person name="Cheng J.-F."/>
            <person name="Dominguez A."/>
            <person name="Elias M."/>
            <person name="Eslava A.P."/>
            <person name="Glaser F."/>
            <person name="Grimwood J."/>
            <person name="Gutierrez G."/>
            <person name="Heitman J."/>
            <person name="Henrissat B."/>
            <person name="Iturriaga E.A."/>
            <person name="Lang B.F."/>
            <person name="Lavin J.L."/>
            <person name="Lee S."/>
            <person name="Li W."/>
            <person name="Lindquist E."/>
            <person name="Lopez-Garcia S."/>
            <person name="Luque E.M."/>
            <person name="Marcos A.T."/>
            <person name="Martin J."/>
            <person name="McCluskey K."/>
            <person name="Medina H.R."/>
            <person name="Miralles-Duran A."/>
            <person name="Miyazaki A."/>
            <person name="Munoz-Torres E."/>
            <person name="Oguiza J.A."/>
            <person name="Ohm R."/>
            <person name="Olmedo M."/>
            <person name="Orejas M."/>
            <person name="Ortiz-Castellanos L."/>
            <person name="Pisabarro A.G."/>
            <person name="Rodriguez-Romero J."/>
            <person name="Ruiz-Herrera J."/>
            <person name="Ruiz-Vazquez R."/>
            <person name="Sanz C."/>
            <person name="Schackwitz W."/>
            <person name="Schmutz J."/>
            <person name="Shahriari M."/>
            <person name="Shelest E."/>
            <person name="Silva-Franco F."/>
            <person name="Soanes D."/>
            <person name="Syed K."/>
            <person name="Tagua V.G."/>
            <person name="Talbot N.J."/>
            <person name="Thon M."/>
            <person name="De vries R.P."/>
            <person name="Wiebenga A."/>
            <person name="Yadav J.S."/>
            <person name="Braun E.L."/>
            <person name="Baker S."/>
            <person name="Garre V."/>
            <person name="Horwitz B."/>
            <person name="Torres-Martinez S."/>
            <person name="Idnurm A."/>
            <person name="Herrera-Estrella A."/>
            <person name="Gabaldon T."/>
            <person name="Grigoriev I.V."/>
        </authorList>
    </citation>
    <scope>NUCLEOTIDE SEQUENCE [LARGE SCALE GENOMIC DNA]</scope>
    <source>
        <strain evidence="2">NRRL 1555(-)</strain>
    </source>
</reference>
<dbReference type="STRING" id="763407.A0A167L5L0"/>
<dbReference type="Proteomes" id="UP000077315">
    <property type="component" value="Unassembled WGS sequence"/>
</dbReference>
<dbReference type="VEuPathDB" id="FungiDB:PHYBLDRAFT_149433"/>
<name>A0A167L5L0_PHYB8</name>
<dbReference type="GeneID" id="28993181"/>
<sequence length="235" mass="27246">MSQPIKIDKPCHLLRNHVVNLQYIFNDVPFVTNRIAAIAVLHIRRLELEESLTNGHGRVVNVKGGPEPMDYIVDQNEFIVETIATHTEYLKTTASSESSLTCPILIEKTNGKDIRMKEANTKRDYVRYSKQLDVYIRRTQRWVNQYNVCTDSIFESCKNVGRTCILTEEHKAIVINFIDAGLSATVVEVTEHLLKQFYNLKVSCNTVYNFMRRECNLSLKKSRFSFYREKQSSED</sequence>
<dbReference type="InterPro" id="IPR009057">
    <property type="entry name" value="Homeodomain-like_sf"/>
</dbReference>
<dbReference type="AlphaFoldDB" id="A0A167L5L0"/>
<dbReference type="GO" id="GO:0003677">
    <property type="term" value="F:DNA binding"/>
    <property type="evidence" value="ECO:0007669"/>
    <property type="project" value="UniProtKB-KW"/>
</dbReference>
<organism evidence="1 2">
    <name type="scientific">Phycomyces blakesleeanus (strain ATCC 8743b / DSM 1359 / FGSC 10004 / NBRC 33097 / NRRL 1555)</name>
    <dbReference type="NCBI Taxonomy" id="763407"/>
    <lineage>
        <taxon>Eukaryota</taxon>
        <taxon>Fungi</taxon>
        <taxon>Fungi incertae sedis</taxon>
        <taxon>Mucoromycota</taxon>
        <taxon>Mucoromycotina</taxon>
        <taxon>Mucoromycetes</taxon>
        <taxon>Mucorales</taxon>
        <taxon>Phycomycetaceae</taxon>
        <taxon>Phycomyces</taxon>
    </lineage>
</organism>
<gene>
    <name evidence="1" type="ORF">PHYBLDRAFT_149433</name>
</gene>
<keyword evidence="1" id="KW-0238">DNA-binding</keyword>
<proteinExistence type="predicted"/>
<dbReference type="EMBL" id="KV440991">
    <property type="protein sequence ID" value="OAD69647.1"/>
    <property type="molecule type" value="Genomic_DNA"/>
</dbReference>